<dbReference type="GO" id="GO:0016925">
    <property type="term" value="P:protein sumoylation"/>
    <property type="evidence" value="ECO:0007669"/>
    <property type="project" value="UniProtKB-UniPathway"/>
</dbReference>
<dbReference type="EMBL" id="LAEV01001877">
    <property type="protein sequence ID" value="KKA27120.1"/>
    <property type="molecule type" value="Genomic_DNA"/>
</dbReference>
<comment type="caution">
    <text evidence="12">The sequence shown here is derived from an EMBL/GenBank/DDBJ whole genome shotgun (WGS) entry which is preliminary data.</text>
</comment>
<evidence type="ECO:0000256" key="4">
    <source>
        <dbReference type="ARBA" id="ARBA00022723"/>
    </source>
</evidence>
<protein>
    <recommendedName>
        <fullName evidence="14">SP-RING-type domain-containing protein</fullName>
    </recommendedName>
</protein>
<dbReference type="GO" id="GO:0000785">
    <property type="term" value="C:chromatin"/>
    <property type="evidence" value="ECO:0007669"/>
    <property type="project" value="TreeGrafter"/>
</dbReference>
<comment type="pathway">
    <text evidence="1">Protein modification; protein sumoylation.</text>
</comment>
<evidence type="ECO:0000256" key="2">
    <source>
        <dbReference type="ARBA" id="ARBA00005383"/>
    </source>
</evidence>
<dbReference type="InterPro" id="IPR004181">
    <property type="entry name" value="Znf_MIZ"/>
</dbReference>
<evidence type="ECO:0000313" key="13">
    <source>
        <dbReference type="Proteomes" id="UP000033483"/>
    </source>
</evidence>
<dbReference type="OrthoDB" id="28127at2759"/>
<name>A0A0F4ZA17_9PEZI</name>
<dbReference type="CDD" id="cd16792">
    <property type="entry name" value="SP-RING_Siz-like"/>
    <property type="match status" value="1"/>
</dbReference>
<dbReference type="InterPro" id="IPR038654">
    <property type="entry name" value="PINIT_sf"/>
</dbReference>
<feature type="region of interest" description="Disordered" evidence="9">
    <location>
        <begin position="238"/>
        <end position="259"/>
    </location>
</feature>
<evidence type="ECO:0000256" key="6">
    <source>
        <dbReference type="ARBA" id="ARBA00022786"/>
    </source>
</evidence>
<sequence>MPHYRETIKIALRVQDHPELTNAATDPKLRVYVFCATEYNLNCDIAFPQHSMIRVNGNDIRANLRGIKKRPGSTRPADITSFLTLRAGFENAVEFTYDNTERDHFLAIYVCKAVPVDELTAMISTRMKITKASVVQELTKNLNDSDIETTSQVLSLRCPLSYARMQIPCRGISCRHIQCFDATSYLMLQQQGPTWVCPVCNAPTPYDQLAIDQYVQEALDLTPSSVEQVTIKPDATWYAPGQKSRAGTPGKSANGDDADDSLLREDVVELNDGYFMKEPPAQLAKMPIKSEIDSSYIGSAYDKPAGLGVAHDSGRIGGAGAGTKRPIVIDLTLSDDEEDVQQPAKRVAMPTAEALAHRSQLPPVRHVNSWLNECPLSFEMPPPNRL</sequence>
<keyword evidence="7" id="KW-0862">Zinc</keyword>
<keyword evidence="6" id="KW-0833">Ubl conjugation pathway</keyword>
<dbReference type="Gene3D" id="3.30.40.10">
    <property type="entry name" value="Zinc/RING finger domain, C3HC4 (zinc finger)"/>
    <property type="match status" value="1"/>
</dbReference>
<keyword evidence="5 8" id="KW-0863">Zinc-finger</keyword>
<dbReference type="InterPro" id="IPR023321">
    <property type="entry name" value="PINIT"/>
</dbReference>
<gene>
    <name evidence="12" type="ORF">TD95_000369</name>
</gene>
<comment type="similarity">
    <text evidence="2">Belongs to the PIAS family.</text>
</comment>
<dbReference type="GO" id="GO:0061665">
    <property type="term" value="F:SUMO ligase activity"/>
    <property type="evidence" value="ECO:0007669"/>
    <property type="project" value="TreeGrafter"/>
</dbReference>
<dbReference type="PANTHER" id="PTHR10782">
    <property type="entry name" value="ZINC FINGER MIZ DOMAIN-CONTAINING PROTEIN"/>
    <property type="match status" value="1"/>
</dbReference>
<organism evidence="12 13">
    <name type="scientific">Thielaviopsis punctulata</name>
    <dbReference type="NCBI Taxonomy" id="72032"/>
    <lineage>
        <taxon>Eukaryota</taxon>
        <taxon>Fungi</taxon>
        <taxon>Dikarya</taxon>
        <taxon>Ascomycota</taxon>
        <taxon>Pezizomycotina</taxon>
        <taxon>Sordariomycetes</taxon>
        <taxon>Hypocreomycetidae</taxon>
        <taxon>Microascales</taxon>
        <taxon>Ceratocystidaceae</taxon>
        <taxon>Thielaviopsis</taxon>
    </lineage>
</organism>
<keyword evidence="13" id="KW-1185">Reference proteome</keyword>
<evidence type="ECO:0000313" key="12">
    <source>
        <dbReference type="EMBL" id="KKA27120.1"/>
    </source>
</evidence>
<dbReference type="PROSITE" id="PS51466">
    <property type="entry name" value="PINIT"/>
    <property type="match status" value="1"/>
</dbReference>
<keyword evidence="3" id="KW-0808">Transferase</keyword>
<evidence type="ECO:0000256" key="5">
    <source>
        <dbReference type="ARBA" id="ARBA00022771"/>
    </source>
</evidence>
<evidence type="ECO:0000256" key="1">
    <source>
        <dbReference type="ARBA" id="ARBA00004718"/>
    </source>
</evidence>
<dbReference type="InterPro" id="IPR013083">
    <property type="entry name" value="Znf_RING/FYVE/PHD"/>
</dbReference>
<dbReference type="Pfam" id="PF02891">
    <property type="entry name" value="zf-MIZ"/>
    <property type="match status" value="1"/>
</dbReference>
<dbReference type="InterPro" id="IPR031141">
    <property type="entry name" value="SIZ1/2_SP-RING"/>
</dbReference>
<keyword evidence="4" id="KW-0479">Metal-binding</keyword>
<evidence type="ECO:0000259" key="11">
    <source>
        <dbReference type="PROSITE" id="PS51466"/>
    </source>
</evidence>
<feature type="domain" description="SP-RING-type" evidence="10">
    <location>
        <begin position="143"/>
        <end position="228"/>
    </location>
</feature>
<dbReference type="Pfam" id="PF14324">
    <property type="entry name" value="PINIT"/>
    <property type="match status" value="1"/>
</dbReference>
<dbReference type="PROSITE" id="PS51044">
    <property type="entry name" value="ZF_SP_RING"/>
    <property type="match status" value="1"/>
</dbReference>
<accession>A0A0F4ZA17</accession>
<dbReference type="AlphaFoldDB" id="A0A0F4ZA17"/>
<evidence type="ECO:0008006" key="14">
    <source>
        <dbReference type="Google" id="ProtNLM"/>
    </source>
</evidence>
<proteinExistence type="inferred from homology"/>
<evidence type="ECO:0000259" key="10">
    <source>
        <dbReference type="PROSITE" id="PS51044"/>
    </source>
</evidence>
<dbReference type="UniPathway" id="UPA00886"/>
<feature type="domain" description="PINIT" evidence="11">
    <location>
        <begin position="1"/>
        <end position="114"/>
    </location>
</feature>
<reference evidence="12 13" key="1">
    <citation type="submission" date="2015-03" db="EMBL/GenBank/DDBJ databases">
        <authorList>
            <person name="Radwan O."/>
            <person name="Al-Naeli F.A."/>
            <person name="Rendon G.A."/>
            <person name="Fields C."/>
        </authorList>
    </citation>
    <scope>NUCLEOTIDE SEQUENCE [LARGE SCALE GENOMIC DNA]</scope>
    <source>
        <strain evidence="12">CR-DP1</strain>
    </source>
</reference>
<dbReference type="PANTHER" id="PTHR10782:SF4">
    <property type="entry name" value="TONALLI, ISOFORM E"/>
    <property type="match status" value="1"/>
</dbReference>
<dbReference type="Proteomes" id="UP000033483">
    <property type="component" value="Unassembled WGS sequence"/>
</dbReference>
<evidence type="ECO:0000256" key="8">
    <source>
        <dbReference type="PROSITE-ProRule" id="PRU00452"/>
    </source>
</evidence>
<evidence type="ECO:0000256" key="7">
    <source>
        <dbReference type="ARBA" id="ARBA00022833"/>
    </source>
</evidence>
<dbReference type="GO" id="GO:0008270">
    <property type="term" value="F:zinc ion binding"/>
    <property type="evidence" value="ECO:0007669"/>
    <property type="project" value="UniProtKB-KW"/>
</dbReference>
<evidence type="ECO:0000256" key="3">
    <source>
        <dbReference type="ARBA" id="ARBA00022679"/>
    </source>
</evidence>
<dbReference type="Gene3D" id="2.60.120.780">
    <property type="entry name" value="PINIT domain"/>
    <property type="match status" value="1"/>
</dbReference>
<evidence type="ECO:0000256" key="9">
    <source>
        <dbReference type="SAM" id="MobiDB-lite"/>
    </source>
</evidence>